<dbReference type="OrthoDB" id="145388at2"/>
<feature type="transmembrane region" description="Helical" evidence="7">
    <location>
        <begin position="314"/>
        <end position="333"/>
    </location>
</feature>
<evidence type="ECO:0000256" key="4">
    <source>
        <dbReference type="ARBA" id="ARBA00022692"/>
    </source>
</evidence>
<dbReference type="Pfam" id="PF05977">
    <property type="entry name" value="MFS_3"/>
    <property type="match status" value="1"/>
</dbReference>
<dbReference type="GO" id="GO:0022857">
    <property type="term" value="F:transmembrane transporter activity"/>
    <property type="evidence" value="ECO:0007669"/>
    <property type="project" value="InterPro"/>
</dbReference>
<protein>
    <submittedName>
        <fullName evidence="9">Transmembrane secretion effector</fullName>
    </submittedName>
</protein>
<sequence length="409" mass="42494">MLALEHPRPGAGFARLWTATAVSNLGDGVTMVAGPLLLATVTDEPALIAGGAFAAQLPWLLFALVSGAYVDRLDRRRLVVAVNLLRGLILAGVAAAVATGHASVPLIYAAWFLLGAGETLADTAYGALLPSVVAPEELERANARLGATFTIANQFAAKPLGAWLYGIAAAVPFGLDAVTFVVAAALIAGLHRVPARSVAVPDAVRSSLREEIAEGLRWLWRHRLLRTLAVAMGVANIAFCAAFAVFVLYARERLGLSDVGYGFLLTTFAVGGLAGAGLAARLARRFGTAAVLRAGLIVEVLTHLTLAISTNPLLAGGAIIIFGVHTMVWGVLVSAIRQRAVPEHLRGRVGSVHGLLETGGAALGWLLGAALTQLLDVTTPFWIAAFAMVAVTAAAWRTLSLANPLPVRG</sequence>
<keyword evidence="4 7" id="KW-0812">Transmembrane</keyword>
<proteinExistence type="predicted"/>
<dbReference type="PANTHER" id="PTHR23513:SF6">
    <property type="entry name" value="MAJOR FACILITATOR SUPERFAMILY ASSOCIATED DOMAIN-CONTAINING PROTEIN"/>
    <property type="match status" value="1"/>
</dbReference>
<feature type="transmembrane region" description="Helical" evidence="7">
    <location>
        <begin position="46"/>
        <end position="67"/>
    </location>
</feature>
<dbReference type="Gene3D" id="1.20.1250.20">
    <property type="entry name" value="MFS general substrate transporter like domains"/>
    <property type="match status" value="1"/>
</dbReference>
<feature type="transmembrane region" description="Helical" evidence="7">
    <location>
        <begin position="163"/>
        <end position="187"/>
    </location>
</feature>
<dbReference type="InterPro" id="IPR036259">
    <property type="entry name" value="MFS_trans_sf"/>
</dbReference>
<evidence type="ECO:0000256" key="5">
    <source>
        <dbReference type="ARBA" id="ARBA00022989"/>
    </source>
</evidence>
<keyword evidence="2" id="KW-0813">Transport</keyword>
<feature type="transmembrane region" description="Helical" evidence="7">
    <location>
        <begin position="227"/>
        <end position="249"/>
    </location>
</feature>
<evidence type="ECO:0000313" key="9">
    <source>
        <dbReference type="EMBL" id="SNR63785.1"/>
    </source>
</evidence>
<dbReference type="SUPFAM" id="SSF103473">
    <property type="entry name" value="MFS general substrate transporter"/>
    <property type="match status" value="1"/>
</dbReference>
<gene>
    <name evidence="9" type="ORF">SAMN06264365_104100</name>
</gene>
<accession>A0A238XXR0</accession>
<feature type="transmembrane region" description="Helical" evidence="7">
    <location>
        <begin position="354"/>
        <end position="375"/>
    </location>
</feature>
<feature type="transmembrane region" description="Helical" evidence="7">
    <location>
        <begin position="88"/>
        <end position="114"/>
    </location>
</feature>
<feature type="domain" description="Major facilitator superfamily (MFS) profile" evidence="8">
    <location>
        <begin position="224"/>
        <end position="409"/>
    </location>
</feature>
<evidence type="ECO:0000259" key="8">
    <source>
        <dbReference type="PROSITE" id="PS50850"/>
    </source>
</evidence>
<evidence type="ECO:0000256" key="2">
    <source>
        <dbReference type="ARBA" id="ARBA00022448"/>
    </source>
</evidence>
<dbReference type="CDD" id="cd06173">
    <property type="entry name" value="MFS_MefA_like"/>
    <property type="match status" value="1"/>
</dbReference>
<dbReference type="InterPro" id="IPR010290">
    <property type="entry name" value="TM_effector"/>
</dbReference>
<dbReference type="InterPro" id="IPR020846">
    <property type="entry name" value="MFS_dom"/>
</dbReference>
<evidence type="ECO:0000256" key="7">
    <source>
        <dbReference type="SAM" id="Phobius"/>
    </source>
</evidence>
<feature type="transmembrane region" description="Helical" evidence="7">
    <location>
        <begin position="381"/>
        <end position="399"/>
    </location>
</feature>
<feature type="transmembrane region" description="Helical" evidence="7">
    <location>
        <begin position="290"/>
        <end position="308"/>
    </location>
</feature>
<evidence type="ECO:0000313" key="10">
    <source>
        <dbReference type="Proteomes" id="UP000198415"/>
    </source>
</evidence>
<evidence type="ECO:0000256" key="6">
    <source>
        <dbReference type="ARBA" id="ARBA00023136"/>
    </source>
</evidence>
<dbReference type="PROSITE" id="PS50850">
    <property type="entry name" value="MFS"/>
    <property type="match status" value="1"/>
</dbReference>
<keyword evidence="10" id="KW-1185">Reference proteome</keyword>
<dbReference type="PANTHER" id="PTHR23513">
    <property type="entry name" value="INTEGRAL MEMBRANE EFFLUX PROTEIN-RELATED"/>
    <property type="match status" value="1"/>
</dbReference>
<name>A0A238XXR0_9ACTN</name>
<keyword evidence="3" id="KW-1003">Cell membrane</keyword>
<dbReference type="Proteomes" id="UP000198415">
    <property type="component" value="Unassembled WGS sequence"/>
</dbReference>
<dbReference type="GO" id="GO:0005886">
    <property type="term" value="C:plasma membrane"/>
    <property type="evidence" value="ECO:0007669"/>
    <property type="project" value="UniProtKB-SubCell"/>
</dbReference>
<feature type="transmembrane region" description="Helical" evidence="7">
    <location>
        <begin position="261"/>
        <end position="283"/>
    </location>
</feature>
<keyword evidence="6 7" id="KW-0472">Membrane</keyword>
<dbReference type="RefSeq" id="WP_089293303.1">
    <property type="nucleotide sequence ID" value="NZ_BOMU01000038.1"/>
</dbReference>
<dbReference type="AlphaFoldDB" id="A0A238XXR0"/>
<reference evidence="9 10" key="1">
    <citation type="submission" date="2017-06" db="EMBL/GenBank/DDBJ databases">
        <authorList>
            <person name="Kim H.J."/>
            <person name="Triplett B.A."/>
        </authorList>
    </citation>
    <scope>NUCLEOTIDE SEQUENCE [LARGE SCALE GENOMIC DNA]</scope>
    <source>
        <strain evidence="9 10">DSM 43151</strain>
    </source>
</reference>
<evidence type="ECO:0000256" key="1">
    <source>
        <dbReference type="ARBA" id="ARBA00004651"/>
    </source>
</evidence>
<comment type="subcellular location">
    <subcellularLocation>
        <location evidence="1">Cell membrane</location>
        <topology evidence="1">Multi-pass membrane protein</topology>
    </subcellularLocation>
</comment>
<keyword evidence="5 7" id="KW-1133">Transmembrane helix</keyword>
<evidence type="ECO:0000256" key="3">
    <source>
        <dbReference type="ARBA" id="ARBA00022475"/>
    </source>
</evidence>
<organism evidence="9 10">
    <name type="scientific">Actinoplanes regularis</name>
    <dbReference type="NCBI Taxonomy" id="52697"/>
    <lineage>
        <taxon>Bacteria</taxon>
        <taxon>Bacillati</taxon>
        <taxon>Actinomycetota</taxon>
        <taxon>Actinomycetes</taxon>
        <taxon>Micromonosporales</taxon>
        <taxon>Micromonosporaceae</taxon>
        <taxon>Actinoplanes</taxon>
    </lineage>
</organism>
<dbReference type="EMBL" id="FZNR01000004">
    <property type="protein sequence ID" value="SNR63785.1"/>
    <property type="molecule type" value="Genomic_DNA"/>
</dbReference>